<dbReference type="Pfam" id="PF00975">
    <property type="entry name" value="Thioesterase"/>
    <property type="match status" value="1"/>
</dbReference>
<dbReference type="GO" id="GO:0008610">
    <property type="term" value="P:lipid biosynthetic process"/>
    <property type="evidence" value="ECO:0007669"/>
    <property type="project" value="TreeGrafter"/>
</dbReference>
<evidence type="ECO:0000313" key="6">
    <source>
        <dbReference type="Proteomes" id="UP000307217"/>
    </source>
</evidence>
<dbReference type="InterPro" id="IPR012223">
    <property type="entry name" value="TEII"/>
</dbReference>
<evidence type="ECO:0000313" key="3">
    <source>
        <dbReference type="EMBL" id="TMO67147.1"/>
    </source>
</evidence>
<comment type="caution">
    <text evidence="3">The sequence shown here is derived from an EMBL/GenBank/DDBJ whole genome shotgun (WGS) entry which is preliminary data.</text>
</comment>
<reference evidence="3" key="3">
    <citation type="submission" date="2019-09" db="EMBL/GenBank/DDBJ databases">
        <title>Co-occurence of chitin degradation, pigmentation and bioactivity in marine Pseudoalteromonas.</title>
        <authorList>
            <person name="Sonnenschein E.C."/>
            <person name="Bech P.K."/>
        </authorList>
    </citation>
    <scope>NUCLEOTIDE SEQUENCE</scope>
    <source>
        <strain evidence="3">S3790</strain>
        <strain evidence="4 5">S3895</strain>
    </source>
</reference>
<name>A0A5S3V6J5_9GAMM</name>
<dbReference type="EMBL" id="PNBW01000047">
    <property type="protein sequence ID" value="TMO74606.1"/>
    <property type="molecule type" value="Genomic_DNA"/>
</dbReference>
<dbReference type="PANTHER" id="PTHR11487:SF0">
    <property type="entry name" value="S-ACYL FATTY ACID SYNTHASE THIOESTERASE, MEDIUM CHAIN"/>
    <property type="match status" value="1"/>
</dbReference>
<sequence length="293" mass="33035">MVSQKVSLLILKGKFVQQQRLAVSWYMGANMTNSLHSRQHRRWFEYFGSDISADATLFCFPFVGGNEHNYTKWCDKINSHFDVAALKMPGRPSRSREGFPEQVADLVSPIVEQLVNYPKPFAIFGHSMGGLLAFLVTAALNQRGVSTLGTFISARPAPQLSILKRRAHLPEPALINELRTLGGTPEEVLRNTELMQSVLPIIRADYHLLEQFSYEGQADAITQPLEIIAATQDKLVSDTQINAWRQLPLKQLNQFDIEGEHFYLNQHPDALFEYINTKLSDALSEINQFACAS</sequence>
<gene>
    <name evidence="3" type="ORF">CWC19_14415</name>
    <name evidence="4" type="ORF">CWC20_10245</name>
</gene>
<organism evidence="3 6">
    <name type="scientific">Pseudoalteromonas aurantia</name>
    <dbReference type="NCBI Taxonomy" id="43654"/>
    <lineage>
        <taxon>Bacteria</taxon>
        <taxon>Pseudomonadati</taxon>
        <taxon>Pseudomonadota</taxon>
        <taxon>Gammaproteobacteria</taxon>
        <taxon>Alteromonadales</taxon>
        <taxon>Pseudoalteromonadaceae</taxon>
        <taxon>Pseudoalteromonas</taxon>
    </lineage>
</organism>
<dbReference type="Gene3D" id="3.40.50.1820">
    <property type="entry name" value="alpha/beta hydrolase"/>
    <property type="match status" value="1"/>
</dbReference>
<reference evidence="3 6" key="1">
    <citation type="submission" date="2018-01" db="EMBL/GenBank/DDBJ databases">
        <authorList>
            <person name="Paulsen S."/>
            <person name="Gram L.K."/>
        </authorList>
    </citation>
    <scope>NUCLEOTIDE SEQUENCE [LARGE SCALE GENOMIC DNA]</scope>
    <source>
        <strain evidence="3 6">S3790</strain>
        <strain evidence="4">S3895</strain>
    </source>
</reference>
<evidence type="ECO:0000313" key="4">
    <source>
        <dbReference type="EMBL" id="TMO74606.1"/>
    </source>
</evidence>
<dbReference type="PANTHER" id="PTHR11487">
    <property type="entry name" value="THIOESTERASE"/>
    <property type="match status" value="1"/>
</dbReference>
<dbReference type="InterPro" id="IPR001031">
    <property type="entry name" value="Thioesterase"/>
</dbReference>
<dbReference type="AlphaFoldDB" id="A0A5S3V6J5"/>
<keyword evidence="5" id="KW-1185">Reference proteome</keyword>
<dbReference type="Proteomes" id="UP000307217">
    <property type="component" value="Unassembled WGS sequence"/>
</dbReference>
<accession>A0A5S3V6J5</accession>
<evidence type="ECO:0000259" key="2">
    <source>
        <dbReference type="Pfam" id="PF00975"/>
    </source>
</evidence>
<dbReference type="EMBL" id="PNBX01000062">
    <property type="protein sequence ID" value="TMO67147.1"/>
    <property type="molecule type" value="Genomic_DNA"/>
</dbReference>
<comment type="similarity">
    <text evidence="1">Belongs to the thioesterase family.</text>
</comment>
<dbReference type="OrthoDB" id="8480037at2"/>
<evidence type="ECO:0000313" key="5">
    <source>
        <dbReference type="Proteomes" id="UP000307164"/>
    </source>
</evidence>
<dbReference type="InterPro" id="IPR029058">
    <property type="entry name" value="AB_hydrolase_fold"/>
</dbReference>
<proteinExistence type="inferred from homology"/>
<dbReference type="Proteomes" id="UP000307164">
    <property type="component" value="Unassembled WGS sequence"/>
</dbReference>
<evidence type="ECO:0000256" key="1">
    <source>
        <dbReference type="ARBA" id="ARBA00007169"/>
    </source>
</evidence>
<protein>
    <recommendedName>
        <fullName evidence="2">Thioesterase domain-containing protein</fullName>
    </recommendedName>
</protein>
<dbReference type="SUPFAM" id="SSF53474">
    <property type="entry name" value="alpha/beta-Hydrolases"/>
    <property type="match status" value="1"/>
</dbReference>
<feature type="domain" description="Thioesterase" evidence="2">
    <location>
        <begin position="56"/>
        <end position="278"/>
    </location>
</feature>
<reference evidence="6" key="2">
    <citation type="submission" date="2019-06" db="EMBL/GenBank/DDBJ databases">
        <title>Co-occurence of chitin degradation, pigmentation and bioactivity in marine Pseudoalteromonas.</title>
        <authorList>
            <person name="Sonnenschein E.C."/>
            <person name="Bech P.K."/>
        </authorList>
    </citation>
    <scope>NUCLEOTIDE SEQUENCE [LARGE SCALE GENOMIC DNA]</scope>
    <source>
        <strain evidence="6">S3790</strain>
    </source>
</reference>